<evidence type="ECO:0000313" key="4">
    <source>
        <dbReference type="Proteomes" id="UP000248544"/>
    </source>
</evidence>
<dbReference type="AlphaFoldDB" id="A0A2W2GFZ0"/>
<dbReference type="Gene3D" id="3.40.50.720">
    <property type="entry name" value="NAD(P)-binding Rossmann-like Domain"/>
    <property type="match status" value="1"/>
</dbReference>
<dbReference type="FunFam" id="3.40.50.720:FF:000084">
    <property type="entry name" value="Short-chain dehydrogenase reductase"/>
    <property type="match status" value="1"/>
</dbReference>
<dbReference type="Proteomes" id="UP000248544">
    <property type="component" value="Unassembled WGS sequence"/>
</dbReference>
<dbReference type="CDD" id="cd05233">
    <property type="entry name" value="SDR_c"/>
    <property type="match status" value="1"/>
</dbReference>
<dbReference type="NCBIfam" id="NF005559">
    <property type="entry name" value="PRK07231.1"/>
    <property type="match status" value="1"/>
</dbReference>
<keyword evidence="4" id="KW-1185">Reference proteome</keyword>
<accession>A0A2W2GFZ0</accession>
<evidence type="ECO:0008006" key="5">
    <source>
        <dbReference type="Google" id="ProtNLM"/>
    </source>
</evidence>
<dbReference type="PANTHER" id="PTHR42760">
    <property type="entry name" value="SHORT-CHAIN DEHYDROGENASES/REDUCTASES FAMILY MEMBER"/>
    <property type="match status" value="1"/>
</dbReference>
<evidence type="ECO:0000313" key="3">
    <source>
        <dbReference type="EMBL" id="PZG39035.1"/>
    </source>
</evidence>
<dbReference type="PROSITE" id="PS00061">
    <property type="entry name" value="ADH_SHORT"/>
    <property type="match status" value="1"/>
</dbReference>
<sequence length="263" mass="26765">MRGLAGKRVLISGGSSGIGAATARRFLEEGARVVLGGLDQAEVDRTVGELSTLSALSGPSGPAEVTGLAGDVSAESGAAALVDGAIAALGGIDVLVNNAGTAWREPFLEITPAHWDRIISVNLRGMFLVAQATARHMVERGAGGVILNMSSTNGLGGEADYAHYNASKGGVLLLTKTMAVELGRHGIRVNALCPGYIKTPLNAQISEGLADDFVSGYESGHIPLGRAGLAEEVAAGYAFLASDDASFVHGTELVIDGGQLAIM</sequence>
<protein>
    <recommendedName>
        <fullName evidence="5">SDR family oxidoreductase</fullName>
    </recommendedName>
</protein>
<evidence type="ECO:0000256" key="2">
    <source>
        <dbReference type="ARBA" id="ARBA00023002"/>
    </source>
</evidence>
<dbReference type="InterPro" id="IPR036291">
    <property type="entry name" value="NAD(P)-bd_dom_sf"/>
</dbReference>
<dbReference type="Pfam" id="PF13561">
    <property type="entry name" value="adh_short_C2"/>
    <property type="match status" value="1"/>
</dbReference>
<reference evidence="3 4" key="1">
    <citation type="submission" date="2018-01" db="EMBL/GenBank/DDBJ databases">
        <title>Draft genome sequence of Sphaerisporangium sp. 7K107.</title>
        <authorList>
            <person name="Sahin N."/>
            <person name="Saygin H."/>
            <person name="Ay H."/>
        </authorList>
    </citation>
    <scope>NUCLEOTIDE SEQUENCE [LARGE SCALE GENOMIC DNA]</scope>
    <source>
        <strain evidence="3 4">7K107</strain>
    </source>
</reference>
<dbReference type="SUPFAM" id="SSF51735">
    <property type="entry name" value="NAD(P)-binding Rossmann-fold domains"/>
    <property type="match status" value="1"/>
</dbReference>
<dbReference type="GO" id="GO:0048038">
    <property type="term" value="F:quinone binding"/>
    <property type="evidence" value="ECO:0007669"/>
    <property type="project" value="TreeGrafter"/>
</dbReference>
<keyword evidence="2" id="KW-0560">Oxidoreductase</keyword>
<dbReference type="PRINTS" id="PR00081">
    <property type="entry name" value="GDHRDH"/>
</dbReference>
<dbReference type="InterPro" id="IPR020904">
    <property type="entry name" value="Sc_DH/Rdtase_CS"/>
</dbReference>
<gene>
    <name evidence="3" type="ORF">C1I98_23710</name>
</gene>
<dbReference type="GO" id="GO:0006633">
    <property type="term" value="P:fatty acid biosynthetic process"/>
    <property type="evidence" value="ECO:0007669"/>
    <property type="project" value="TreeGrafter"/>
</dbReference>
<dbReference type="GO" id="GO:0016616">
    <property type="term" value="F:oxidoreductase activity, acting on the CH-OH group of donors, NAD or NADP as acceptor"/>
    <property type="evidence" value="ECO:0007669"/>
    <property type="project" value="TreeGrafter"/>
</dbReference>
<dbReference type="InterPro" id="IPR002347">
    <property type="entry name" value="SDR_fam"/>
</dbReference>
<comment type="similarity">
    <text evidence="1">Belongs to the short-chain dehydrogenases/reductases (SDR) family.</text>
</comment>
<proteinExistence type="inferred from homology"/>
<evidence type="ECO:0000256" key="1">
    <source>
        <dbReference type="ARBA" id="ARBA00006484"/>
    </source>
</evidence>
<dbReference type="PANTHER" id="PTHR42760:SF133">
    <property type="entry name" value="3-OXOACYL-[ACYL-CARRIER-PROTEIN] REDUCTASE"/>
    <property type="match status" value="1"/>
</dbReference>
<name>A0A2W2GFZ0_9ACTN</name>
<dbReference type="PRINTS" id="PR00080">
    <property type="entry name" value="SDRFAMILY"/>
</dbReference>
<comment type="caution">
    <text evidence="3">The sequence shown here is derived from an EMBL/GenBank/DDBJ whole genome shotgun (WGS) entry which is preliminary data.</text>
</comment>
<organism evidence="3 4">
    <name type="scientific">Spongiactinospora gelatinilytica</name>
    <dbReference type="NCBI Taxonomy" id="2666298"/>
    <lineage>
        <taxon>Bacteria</taxon>
        <taxon>Bacillati</taxon>
        <taxon>Actinomycetota</taxon>
        <taxon>Actinomycetes</taxon>
        <taxon>Streptosporangiales</taxon>
        <taxon>Streptosporangiaceae</taxon>
        <taxon>Spongiactinospora</taxon>
    </lineage>
</organism>
<dbReference type="RefSeq" id="WP_111169637.1">
    <property type="nucleotide sequence ID" value="NZ_POUA01000207.1"/>
</dbReference>
<dbReference type="EMBL" id="POUA01000207">
    <property type="protein sequence ID" value="PZG39035.1"/>
    <property type="molecule type" value="Genomic_DNA"/>
</dbReference>